<evidence type="ECO:0000313" key="11">
    <source>
        <dbReference type="EMBL" id="AEM77702.1"/>
    </source>
</evidence>
<dbReference type="InterPro" id="IPR013014">
    <property type="entry name" value="PTS_EIIC_2"/>
</dbReference>
<evidence type="ECO:0000256" key="2">
    <source>
        <dbReference type="ARBA" id="ARBA00022448"/>
    </source>
</evidence>
<dbReference type="AlphaFoldDB" id="G2MRV6"/>
<name>G2MRV6_9THEO</name>
<feature type="transmembrane region" description="Helical" evidence="9">
    <location>
        <begin position="6"/>
        <end position="30"/>
    </location>
</feature>
<keyword evidence="6 9" id="KW-0812">Transmembrane</keyword>
<feature type="transmembrane region" description="Helical" evidence="9">
    <location>
        <begin position="219"/>
        <end position="244"/>
    </location>
</feature>
<evidence type="ECO:0000256" key="8">
    <source>
        <dbReference type="ARBA" id="ARBA00023136"/>
    </source>
</evidence>
<feature type="transmembrane region" description="Helical" evidence="9">
    <location>
        <begin position="178"/>
        <end position="199"/>
    </location>
</feature>
<dbReference type="GO" id="GO:0005886">
    <property type="term" value="C:plasma membrane"/>
    <property type="evidence" value="ECO:0007669"/>
    <property type="project" value="UniProtKB-SubCell"/>
</dbReference>
<dbReference type="Proteomes" id="UP000008276">
    <property type="component" value="Chromosome"/>
</dbReference>
<feature type="transmembrane region" description="Helical" evidence="9">
    <location>
        <begin position="417"/>
        <end position="434"/>
    </location>
</feature>
<comment type="subcellular location">
    <subcellularLocation>
        <location evidence="1">Cell membrane</location>
        <topology evidence="1">Multi-pass membrane protein</topology>
    </subcellularLocation>
</comment>
<feature type="transmembrane region" description="Helical" evidence="9">
    <location>
        <begin position="250"/>
        <end position="272"/>
    </location>
</feature>
<evidence type="ECO:0000259" key="10">
    <source>
        <dbReference type="PROSITE" id="PS51104"/>
    </source>
</evidence>
<gene>
    <name evidence="11" type="ORF">Thewi_0197</name>
</gene>
<feature type="transmembrane region" description="Helical" evidence="9">
    <location>
        <begin position="136"/>
        <end position="158"/>
    </location>
</feature>
<reference evidence="11 12" key="1">
    <citation type="submission" date="2011-08" db="EMBL/GenBank/DDBJ databases">
        <title>Complete sequence of Thermoanaerobacter wiegelii Rt8.B1.</title>
        <authorList>
            <consortium name="US DOE Joint Genome Institute"/>
            <person name="Lucas S."/>
            <person name="Han J."/>
            <person name="Lapidus A."/>
            <person name="Cheng J.-F."/>
            <person name="Goodwin L."/>
            <person name="Pitluck S."/>
            <person name="Peters L."/>
            <person name="Mikhailova N."/>
            <person name="Zeytun A."/>
            <person name="Daligault H."/>
            <person name="Detter J.C."/>
            <person name="Han C."/>
            <person name="Tapia R."/>
            <person name="Land M."/>
            <person name="Hauser L."/>
            <person name="Kyrpides N."/>
            <person name="Ivanova N."/>
            <person name="Pagani I."/>
            <person name="Hemme C."/>
            <person name="Woyke T."/>
        </authorList>
    </citation>
    <scope>NUCLEOTIDE SEQUENCE [LARGE SCALE GENOMIC DNA]</scope>
    <source>
        <strain evidence="11 12">Rt8.B1</strain>
    </source>
</reference>
<dbReference type="HOGENOM" id="CLU_040393_0_0_9"/>
<accession>G2MRV6</accession>
<dbReference type="STRING" id="697303.Thewi_0197"/>
<dbReference type="InterPro" id="IPR013853">
    <property type="entry name" value="EIIC-GAT"/>
</dbReference>
<evidence type="ECO:0000313" key="12">
    <source>
        <dbReference type="Proteomes" id="UP000008276"/>
    </source>
</evidence>
<dbReference type="PANTHER" id="PTHR37324">
    <property type="entry name" value="PTS SYSTEM GALACTITOL-SPECIFIC EIIC COMPONENT"/>
    <property type="match status" value="1"/>
</dbReference>
<dbReference type="GO" id="GO:0009401">
    <property type="term" value="P:phosphoenolpyruvate-dependent sugar phosphotransferase system"/>
    <property type="evidence" value="ECO:0007669"/>
    <property type="project" value="UniProtKB-KW"/>
</dbReference>
<feature type="domain" description="PTS EIIC type-2" evidence="10">
    <location>
        <begin position="7"/>
        <end position="450"/>
    </location>
</feature>
<dbReference type="EMBL" id="CP002991">
    <property type="protein sequence ID" value="AEM77702.1"/>
    <property type="molecule type" value="Genomic_DNA"/>
</dbReference>
<keyword evidence="3" id="KW-1003">Cell membrane</keyword>
<dbReference type="GO" id="GO:0015577">
    <property type="term" value="F:galactitol transmembrane transporter activity"/>
    <property type="evidence" value="ECO:0007669"/>
    <property type="project" value="InterPro"/>
</dbReference>
<evidence type="ECO:0000256" key="9">
    <source>
        <dbReference type="SAM" id="Phobius"/>
    </source>
</evidence>
<feature type="transmembrane region" description="Helical" evidence="9">
    <location>
        <begin position="42"/>
        <end position="64"/>
    </location>
</feature>
<proteinExistence type="predicted"/>
<keyword evidence="5" id="KW-0598">Phosphotransferase system</keyword>
<keyword evidence="2" id="KW-0813">Transport</keyword>
<dbReference type="PIRSF" id="PIRSF006304">
    <property type="entry name" value="GatC"/>
    <property type="match status" value="1"/>
</dbReference>
<feature type="transmembrane region" description="Helical" evidence="9">
    <location>
        <begin position="292"/>
        <end position="325"/>
    </location>
</feature>
<organism evidence="11 12">
    <name type="scientific">Thermoanaerobacter wiegelii Rt8.B1</name>
    <dbReference type="NCBI Taxonomy" id="697303"/>
    <lineage>
        <taxon>Bacteria</taxon>
        <taxon>Bacillati</taxon>
        <taxon>Bacillota</taxon>
        <taxon>Clostridia</taxon>
        <taxon>Thermoanaerobacterales</taxon>
        <taxon>Thermoanaerobacteraceae</taxon>
        <taxon>Thermoanaerobacter</taxon>
    </lineage>
</organism>
<dbReference type="PROSITE" id="PS51104">
    <property type="entry name" value="PTS_EIIC_TYPE_2"/>
    <property type="match status" value="1"/>
</dbReference>
<evidence type="ECO:0000256" key="3">
    <source>
        <dbReference type="ARBA" id="ARBA00022475"/>
    </source>
</evidence>
<dbReference type="KEGG" id="twi:Thewi_0197"/>
<evidence type="ECO:0000256" key="5">
    <source>
        <dbReference type="ARBA" id="ARBA00022683"/>
    </source>
</evidence>
<sequence length="450" mass="48193">MNLLGIVKYIVGLGANVFLPVIMFLLGLIFGLKPGKALRAGLTLGVAFTAINLFISQLLVGQIAPAAQAMINRTGLKLTAMDIGWPAASTISWAWPYAASMFLVQILLNLLLLWVGFTKTLNVDLWNVWQKVFAGAIIYGITGNLLWSYVLAVAIIIIELKLGDLTAKRVQEVSGVPGISVPHACATWLVMVTPVAYLLDKVPGLNKLKADPAAIQKKFGFLGENLIIGLIMGLLIGGLAGYSFDNILKLGVATATVMVMLPRIVGIFMEALMPISEAASDFMKSRYPGREFYIGLDWPILAGHPTTITSAILLIPVLVLLSVILPGNTTLPFGDLGNFGCLMAPVVAITSGDLIKTLIIGVFVLAISLWGASAVAPSFTMLAKEAGVQIPENVSQITWLKTSPIIWGAVEMAKKNIGVVVIIVVLAIISFYLLKKYYSGENIKSESTKV</sequence>
<dbReference type="Pfam" id="PF03611">
    <property type="entry name" value="EIIC-GAT"/>
    <property type="match status" value="1"/>
</dbReference>
<dbReference type="InterPro" id="IPR004703">
    <property type="entry name" value="PTS_sugar-sp_permease"/>
</dbReference>
<evidence type="ECO:0000256" key="1">
    <source>
        <dbReference type="ARBA" id="ARBA00004651"/>
    </source>
</evidence>
<keyword evidence="12" id="KW-1185">Reference proteome</keyword>
<dbReference type="RefSeq" id="WP_014062084.1">
    <property type="nucleotide sequence ID" value="NC_015958.1"/>
</dbReference>
<keyword evidence="8 9" id="KW-0472">Membrane</keyword>
<keyword evidence="7 9" id="KW-1133">Transmembrane helix</keyword>
<dbReference type="PANTHER" id="PTHR37324:SF2">
    <property type="entry name" value="PTS SYSTEM GALACTITOL-SPECIFIC EIIC COMPONENT"/>
    <property type="match status" value="1"/>
</dbReference>
<feature type="transmembrane region" description="Helical" evidence="9">
    <location>
        <begin position="357"/>
        <end position="376"/>
    </location>
</feature>
<evidence type="ECO:0000256" key="7">
    <source>
        <dbReference type="ARBA" id="ARBA00022989"/>
    </source>
</evidence>
<feature type="transmembrane region" description="Helical" evidence="9">
    <location>
        <begin position="94"/>
        <end position="115"/>
    </location>
</feature>
<evidence type="ECO:0000256" key="4">
    <source>
        <dbReference type="ARBA" id="ARBA00022597"/>
    </source>
</evidence>
<dbReference type="eggNOG" id="COG3775">
    <property type="taxonomic scope" value="Bacteria"/>
</dbReference>
<protein>
    <submittedName>
        <fullName evidence="11">PTS system Galactitol-specific IIC component</fullName>
    </submittedName>
</protein>
<keyword evidence="4" id="KW-0762">Sugar transport</keyword>
<evidence type="ECO:0000256" key="6">
    <source>
        <dbReference type="ARBA" id="ARBA00022692"/>
    </source>
</evidence>